<organism evidence="1 2">
    <name type="scientific">Dermacentor silvarum</name>
    <name type="common">Tick</name>
    <dbReference type="NCBI Taxonomy" id="543639"/>
    <lineage>
        <taxon>Eukaryota</taxon>
        <taxon>Metazoa</taxon>
        <taxon>Ecdysozoa</taxon>
        <taxon>Arthropoda</taxon>
        <taxon>Chelicerata</taxon>
        <taxon>Arachnida</taxon>
        <taxon>Acari</taxon>
        <taxon>Parasitiformes</taxon>
        <taxon>Ixodida</taxon>
        <taxon>Ixodoidea</taxon>
        <taxon>Ixodidae</taxon>
        <taxon>Rhipicephalinae</taxon>
        <taxon>Dermacentor</taxon>
    </lineage>
</organism>
<sequence>MRIGSRYFSARFQAERSKYIYRYNEETKKKKMRWSTEGAESGEKKNISVQEKASEEGGGRLLPGRARNLCESEVAAVSYLRVHATEARWLSSRVDTSFGPLRSFMGESVRFNRSIPGYPRYTMIGDPAQGVHNLRIDNATLEDDAEYQCQVGPTADHKAIRSDAHVTVLLPPSSVTITNHPNGSSVEVRQSESVKLTCVVSQAKPAAQLKWHRKNVELRPDNVQYSVEESEGGRQNAISSLTLTPHPEDNGVVYSCEAVHPALGTPLSTSVKLDVLFAPGPPEIHGYTEGETIRMGDTTTLRCISRGGNPLAQLVWYRNQERRVVDSSYTTSGRESVNTLTFVANSSDNNAVYQCAATNVVAPEPMTASVRLTVQFAPSKVKVRGPKEAKAGDQVTMRCSTERSNPPAEVSWVVDGRPFESVSTITADPKGGWVTTSNITVNITGQDNINYVTNMLLIVFTPADAPEAPRIFGYTEGTAIRAKTLQHITCVTNGGNPLPTVRWFKGTQRVNSTSKANGNSVASEVAIVAQDSDNGAEYRCEASNPATKKALTTSIKLTVHFPPPAVTIKIKPRKPRSGQKLTLTCETGSSNPASVISWWKDGLQLAGATEEPSVDAPFGGKASKSVLVVNVTADDNEANYMCQATNKALQLSVHDSVFLDVTYKPEFSIGPLERFDIVEGRSLVINLTAQANPRPVSYTWKKGDRRLPTARTSERSSSSRSTSSSSVRVFASGPLLNLTGVERSDGGVYECEATNSEGSTKASILINVQYGAVIKAVTETVIIDAGSNAQLECDVDAKPFNDDTVSWRRPGFDMSRTRQMIKDDMRSIFTVYNVSREDSGPFDCVAHNGIGEEAVKTASLIVKFRPEIDQSPPQLKAAGREGGTAELVCRAQAAPNATFSWSREGVVITASSPQPDKYDVSVRQVDLITFESTLHVKLIRSSDYGPYECVARNELGFDSAKVHLDTLSAPDPPLQLKVTNATYNSLTLVWRPGFDGGLPQSFRIRYRQAASSEGYHYQDVLLSNATSYTVGALRPDTEYTLGIMSFNDYGEGEYLKDIVKGKTTDDAPPALTQEIPPPAKIDIPKIIITSVSVVGTSLLFLNIILVICFVRKRRKKRLEEESDQSSKTATIEMYAPSSYNETMNGETVSSTSEKSEAYSNEHSAEYSEESSKPAAATYLIDQASDTYVPDGSLHYAPYNRYGDEAVPAAGNGSIDRRMLPNRRVHYEGEDEFYSDALRRNAYNQKLGDKVGYGKVPGVGASQPPPPPGRTSASGVDAIYNIKADQQRYVPYPVPGGAQGSGPGGPSVHHHHAGGDVAAAAGQTILTTFSPSGNVPVSPVLASMHSYWTAAHGRRPGA</sequence>
<keyword evidence="2" id="KW-1185">Reference proteome</keyword>
<dbReference type="Proteomes" id="UP000821865">
    <property type="component" value="Chromosome 6"/>
</dbReference>
<accession>A0ACB8CL16</accession>
<gene>
    <name evidence="1" type="ORF">HPB49_013102</name>
</gene>
<comment type="caution">
    <text evidence="1">The sequence shown here is derived from an EMBL/GenBank/DDBJ whole genome shotgun (WGS) entry which is preliminary data.</text>
</comment>
<protein>
    <submittedName>
        <fullName evidence="1">Uncharacterized protein</fullName>
    </submittedName>
</protein>
<name>A0ACB8CL16_DERSI</name>
<reference evidence="1" key="1">
    <citation type="submission" date="2020-05" db="EMBL/GenBank/DDBJ databases">
        <title>Large-scale comparative analyses of tick genomes elucidate their genetic diversity and vector capacities.</title>
        <authorList>
            <person name="Jia N."/>
            <person name="Wang J."/>
            <person name="Shi W."/>
            <person name="Du L."/>
            <person name="Sun Y."/>
            <person name="Zhan W."/>
            <person name="Jiang J."/>
            <person name="Wang Q."/>
            <person name="Zhang B."/>
            <person name="Ji P."/>
            <person name="Sakyi L.B."/>
            <person name="Cui X."/>
            <person name="Yuan T."/>
            <person name="Jiang B."/>
            <person name="Yang W."/>
            <person name="Lam T.T.-Y."/>
            <person name="Chang Q."/>
            <person name="Ding S."/>
            <person name="Wang X."/>
            <person name="Zhu J."/>
            <person name="Ruan X."/>
            <person name="Zhao L."/>
            <person name="Wei J."/>
            <person name="Que T."/>
            <person name="Du C."/>
            <person name="Cheng J."/>
            <person name="Dai P."/>
            <person name="Han X."/>
            <person name="Huang E."/>
            <person name="Gao Y."/>
            <person name="Liu J."/>
            <person name="Shao H."/>
            <person name="Ye R."/>
            <person name="Li L."/>
            <person name="Wei W."/>
            <person name="Wang X."/>
            <person name="Wang C."/>
            <person name="Yang T."/>
            <person name="Huo Q."/>
            <person name="Li W."/>
            <person name="Guo W."/>
            <person name="Chen H."/>
            <person name="Zhou L."/>
            <person name="Ni X."/>
            <person name="Tian J."/>
            <person name="Zhou Y."/>
            <person name="Sheng Y."/>
            <person name="Liu T."/>
            <person name="Pan Y."/>
            <person name="Xia L."/>
            <person name="Li J."/>
            <person name="Zhao F."/>
            <person name="Cao W."/>
        </authorList>
    </citation>
    <scope>NUCLEOTIDE SEQUENCE</scope>
    <source>
        <strain evidence="1">Dsil-2018</strain>
    </source>
</reference>
<evidence type="ECO:0000313" key="2">
    <source>
        <dbReference type="Proteomes" id="UP000821865"/>
    </source>
</evidence>
<evidence type="ECO:0000313" key="1">
    <source>
        <dbReference type="EMBL" id="KAH7945575.1"/>
    </source>
</evidence>
<dbReference type="EMBL" id="CM023475">
    <property type="protein sequence ID" value="KAH7945575.1"/>
    <property type="molecule type" value="Genomic_DNA"/>
</dbReference>
<proteinExistence type="predicted"/>